<comment type="similarity">
    <text evidence="2">Belongs to the oxygen-dependent FAD-linked oxidoreductase family.</text>
</comment>
<sequence length="551" mass="55177">MRERVADGPGRRAVLTGASLALAASLAACTRGRGPTAPAGTPPAGTAPAGTAPAGTTATGSAAATGTGSAALPTGAASTSAAVKPTLAALSRQLSTPLLQPKSADFAAAARLYNPRFDSAPAPTAIARCRSTADVAAGVRFAAATGTPLSVRAGGHSYGGWSRGSGLMLDVAPLRTVSVDTAGGTAKIGAGATLVDVYAALANKNVAIAAGSCPTVGVTGLLLGGGVGALTRAYGLTCDALRAATVVTADGKIHSVGPSHDPGLFWALQGGGGGFTAVVDLTLAVRAAPTVHTFYLQWDFSHAEAVLSGWQQWIGKTDRALWSTCKLLADPGAGLRATVSGTWIGAGPQLQAALDPLLKAIGAPTTANQRNTLDYASAMLLEAGCSGQSPDQCRADALSPHKRQPFAATSAVLDSPLPSTGVSTAVAQARSALSIPGLAEGGVSFDALGGAVADIAPTATAFAHRGALALVQYTATWSAAAADPAPYDRFVRGERSALSRWTGDGAYVNYADPSIGNYPAAYWGANYPRLQAVKKQYDPGNLFSFAQSVKA</sequence>
<dbReference type="EMBL" id="JAVREH010000019">
    <property type="protein sequence ID" value="MDT0262570.1"/>
    <property type="molecule type" value="Genomic_DNA"/>
</dbReference>
<dbReference type="Proteomes" id="UP001183176">
    <property type="component" value="Unassembled WGS sequence"/>
</dbReference>
<dbReference type="InterPro" id="IPR016167">
    <property type="entry name" value="FAD-bd_PCMH_sub1"/>
</dbReference>
<accession>A0ABU2JC54</accession>
<reference evidence="9" key="1">
    <citation type="submission" date="2023-07" db="EMBL/GenBank/DDBJ databases">
        <title>30 novel species of actinomycetes from the DSMZ collection.</title>
        <authorList>
            <person name="Nouioui I."/>
        </authorList>
    </citation>
    <scope>NUCLEOTIDE SEQUENCE [LARGE SCALE GENOMIC DNA]</scope>
    <source>
        <strain evidence="9">DSM 44399</strain>
    </source>
</reference>
<comment type="cofactor">
    <cofactor evidence="1">
        <name>FAD</name>
        <dbReference type="ChEBI" id="CHEBI:57692"/>
    </cofactor>
</comment>
<dbReference type="InterPro" id="IPR012951">
    <property type="entry name" value="BBE"/>
</dbReference>
<organism evidence="8 9">
    <name type="scientific">Jatrophihabitans lederbergiae</name>
    <dbReference type="NCBI Taxonomy" id="3075547"/>
    <lineage>
        <taxon>Bacteria</taxon>
        <taxon>Bacillati</taxon>
        <taxon>Actinomycetota</taxon>
        <taxon>Actinomycetes</taxon>
        <taxon>Jatrophihabitantales</taxon>
        <taxon>Jatrophihabitantaceae</taxon>
        <taxon>Jatrophihabitans</taxon>
    </lineage>
</organism>
<dbReference type="Gene3D" id="3.30.43.10">
    <property type="entry name" value="Uridine Diphospho-n-acetylenolpyruvylglucosamine Reductase, domain 2"/>
    <property type="match status" value="1"/>
</dbReference>
<evidence type="ECO:0000256" key="4">
    <source>
        <dbReference type="ARBA" id="ARBA00022827"/>
    </source>
</evidence>
<protein>
    <submittedName>
        <fullName evidence="8">FAD-binding oxidoreductase</fullName>
    </submittedName>
</protein>
<dbReference type="Pfam" id="PF08031">
    <property type="entry name" value="BBE"/>
    <property type="match status" value="1"/>
</dbReference>
<dbReference type="RefSeq" id="WP_311423719.1">
    <property type="nucleotide sequence ID" value="NZ_JAVREH010000019.1"/>
</dbReference>
<dbReference type="InterPro" id="IPR036318">
    <property type="entry name" value="FAD-bd_PCMH-like_sf"/>
</dbReference>
<dbReference type="Gene3D" id="3.30.465.10">
    <property type="match status" value="1"/>
</dbReference>
<feature type="region of interest" description="Disordered" evidence="6">
    <location>
        <begin position="31"/>
        <end position="74"/>
    </location>
</feature>
<dbReference type="InterPro" id="IPR006094">
    <property type="entry name" value="Oxid_FAD_bind_N"/>
</dbReference>
<gene>
    <name evidence="8" type="ORF">RM423_14330</name>
</gene>
<dbReference type="PROSITE" id="PS51257">
    <property type="entry name" value="PROKAR_LIPOPROTEIN"/>
    <property type="match status" value="1"/>
</dbReference>
<dbReference type="PANTHER" id="PTHR42973">
    <property type="entry name" value="BINDING OXIDOREDUCTASE, PUTATIVE (AFU_ORTHOLOGUE AFUA_1G17690)-RELATED"/>
    <property type="match status" value="1"/>
</dbReference>
<dbReference type="InterPro" id="IPR006311">
    <property type="entry name" value="TAT_signal"/>
</dbReference>
<evidence type="ECO:0000313" key="9">
    <source>
        <dbReference type="Proteomes" id="UP001183176"/>
    </source>
</evidence>
<keyword evidence="9" id="KW-1185">Reference proteome</keyword>
<feature type="domain" description="FAD-binding PCMH-type" evidence="7">
    <location>
        <begin position="119"/>
        <end position="288"/>
    </location>
</feature>
<dbReference type="InterPro" id="IPR050416">
    <property type="entry name" value="FAD-linked_Oxidoreductase"/>
</dbReference>
<evidence type="ECO:0000256" key="1">
    <source>
        <dbReference type="ARBA" id="ARBA00001974"/>
    </source>
</evidence>
<dbReference type="Pfam" id="PF01565">
    <property type="entry name" value="FAD_binding_4"/>
    <property type="match status" value="1"/>
</dbReference>
<evidence type="ECO:0000256" key="2">
    <source>
        <dbReference type="ARBA" id="ARBA00005466"/>
    </source>
</evidence>
<dbReference type="InterPro" id="IPR016169">
    <property type="entry name" value="FAD-bd_PCMH_sub2"/>
</dbReference>
<dbReference type="PROSITE" id="PS51387">
    <property type="entry name" value="FAD_PCMH"/>
    <property type="match status" value="1"/>
</dbReference>
<keyword evidence="4" id="KW-0274">FAD</keyword>
<evidence type="ECO:0000259" key="7">
    <source>
        <dbReference type="PROSITE" id="PS51387"/>
    </source>
</evidence>
<dbReference type="Gene3D" id="3.40.462.20">
    <property type="match status" value="1"/>
</dbReference>
<dbReference type="PROSITE" id="PS00862">
    <property type="entry name" value="OX2_COVAL_FAD"/>
    <property type="match status" value="1"/>
</dbReference>
<evidence type="ECO:0000256" key="6">
    <source>
        <dbReference type="SAM" id="MobiDB-lite"/>
    </source>
</evidence>
<dbReference type="PANTHER" id="PTHR42973:SF39">
    <property type="entry name" value="FAD-BINDING PCMH-TYPE DOMAIN-CONTAINING PROTEIN"/>
    <property type="match status" value="1"/>
</dbReference>
<evidence type="ECO:0000256" key="5">
    <source>
        <dbReference type="ARBA" id="ARBA00023002"/>
    </source>
</evidence>
<comment type="caution">
    <text evidence="8">The sequence shown here is derived from an EMBL/GenBank/DDBJ whole genome shotgun (WGS) entry which is preliminary data.</text>
</comment>
<evidence type="ECO:0000313" key="8">
    <source>
        <dbReference type="EMBL" id="MDT0262570.1"/>
    </source>
</evidence>
<name>A0ABU2JC54_9ACTN</name>
<evidence type="ECO:0000256" key="3">
    <source>
        <dbReference type="ARBA" id="ARBA00022630"/>
    </source>
</evidence>
<dbReference type="PROSITE" id="PS51318">
    <property type="entry name" value="TAT"/>
    <property type="match status" value="1"/>
</dbReference>
<keyword evidence="5" id="KW-0560">Oxidoreductase</keyword>
<keyword evidence="3" id="KW-0285">Flavoprotein</keyword>
<dbReference type="InterPro" id="IPR016166">
    <property type="entry name" value="FAD-bd_PCMH"/>
</dbReference>
<dbReference type="InterPro" id="IPR006093">
    <property type="entry name" value="Oxy_OxRdtase_FAD_BS"/>
</dbReference>
<dbReference type="SUPFAM" id="SSF56176">
    <property type="entry name" value="FAD-binding/transporter-associated domain-like"/>
    <property type="match status" value="1"/>
</dbReference>
<proteinExistence type="inferred from homology"/>